<evidence type="ECO:0000313" key="2">
    <source>
        <dbReference type="Proteomes" id="UP000034723"/>
    </source>
</evidence>
<protein>
    <recommendedName>
        <fullName evidence="3">Glycosyl hydrolase family 32 N-terminal domain-containing protein</fullName>
    </recommendedName>
</protein>
<dbReference type="PANTHER" id="PTHR35279">
    <property type="match status" value="1"/>
</dbReference>
<name>A0A0F7DBK4_9EURY</name>
<reference evidence="1 2" key="1">
    <citation type="submission" date="2015-04" db="EMBL/GenBank/DDBJ databases">
        <title>The complete genome sequence of the hyperthermophilic, obligate iron-reducing archaeon Geoglobus ahangari strain 234T.</title>
        <authorList>
            <person name="Manzella M.P."/>
            <person name="Holmes D.E."/>
            <person name="Rocheleau J.M."/>
            <person name="Chung A."/>
            <person name="Reguera G."/>
            <person name="Kashefi K."/>
        </authorList>
    </citation>
    <scope>NUCLEOTIDE SEQUENCE [LARGE SCALE GENOMIC DNA]</scope>
    <source>
        <strain evidence="1 2">234</strain>
    </source>
</reference>
<organism evidence="1 2">
    <name type="scientific">Geoglobus ahangari</name>
    <dbReference type="NCBI Taxonomy" id="113653"/>
    <lineage>
        <taxon>Archaea</taxon>
        <taxon>Methanobacteriati</taxon>
        <taxon>Methanobacteriota</taxon>
        <taxon>Archaeoglobi</taxon>
        <taxon>Archaeoglobales</taxon>
        <taxon>Archaeoglobaceae</taxon>
        <taxon>Geoglobus</taxon>
    </lineage>
</organism>
<dbReference type="GeneID" id="24804033"/>
<dbReference type="RefSeq" id="WP_048095754.1">
    <property type="nucleotide sequence ID" value="NZ_CP011267.1"/>
</dbReference>
<dbReference type="KEGG" id="gah:GAH_01463"/>
<dbReference type="InterPro" id="IPR023296">
    <property type="entry name" value="Glyco_hydro_beta-prop_sf"/>
</dbReference>
<dbReference type="AlphaFoldDB" id="A0A0F7DBK4"/>
<dbReference type="Gene3D" id="2.115.10.20">
    <property type="entry name" value="Glycosyl hydrolase domain, family 43"/>
    <property type="match status" value="2"/>
</dbReference>
<keyword evidence="2" id="KW-1185">Reference proteome</keyword>
<gene>
    <name evidence="1" type="ORF">GAH_01463</name>
</gene>
<dbReference type="SUPFAM" id="SSF75005">
    <property type="entry name" value="Arabinanase/levansucrase/invertase"/>
    <property type="match status" value="1"/>
</dbReference>
<accession>A0A0F7DBK4</accession>
<dbReference type="STRING" id="113653.GAH_01463"/>
<dbReference type="PANTHER" id="PTHR35279:SF3">
    <property type="entry name" value="GLYCOSYL HYDROLASE FAMILY 32 N-TERMINAL DOMAIN-CONTAINING PROTEIN"/>
    <property type="match status" value="1"/>
</dbReference>
<sequence>MKWKKLGKIFEPQGQFDWLQTHASVPFAMHLGKDLYRIYFGSRNRENKTQPGYIEININNPTKILYISPKPVLELGEPGLFDDSAVWCHWIVEHDGFLYMYYNGWMRGVSVPYYSAIGLAISEDGGKTFKRYSRAPIIDRNELDPYSTYTSCVLIEDDIWRMWYVSAVDFKKENGKSMYYYHIKYAESEDGIHWVRKGIVCIDFKHPKETRIARPCVINEDGIYKMWYSYAIGHGGYKIGYAESEDGIHWVRKDEEVGIEVSESGWDSEMVCYPFVFEHKGKKYMLYNGNGYGKTGIGLAVMEVD</sequence>
<evidence type="ECO:0008006" key="3">
    <source>
        <dbReference type="Google" id="ProtNLM"/>
    </source>
</evidence>
<dbReference type="EMBL" id="CP011267">
    <property type="protein sequence ID" value="AKG91246.1"/>
    <property type="molecule type" value="Genomic_DNA"/>
</dbReference>
<evidence type="ECO:0000313" key="1">
    <source>
        <dbReference type="EMBL" id="AKG91246.1"/>
    </source>
</evidence>
<dbReference type="InParanoid" id="A0A0F7DBK4"/>
<dbReference type="Proteomes" id="UP000034723">
    <property type="component" value="Chromosome"/>
</dbReference>
<proteinExistence type="predicted"/>
<dbReference type="PATRIC" id="fig|113653.22.peg.1445"/>
<dbReference type="HOGENOM" id="CLU_078427_0_0_2"/>
<dbReference type="OrthoDB" id="359396at2157"/>